<gene>
    <name evidence="7" type="ORF">FDK22_09635</name>
</gene>
<keyword evidence="8" id="KW-1185">Reference proteome</keyword>
<evidence type="ECO:0000256" key="1">
    <source>
        <dbReference type="ARBA" id="ARBA00005854"/>
    </source>
</evidence>
<dbReference type="InterPro" id="IPR006140">
    <property type="entry name" value="D-isomer_DH_NAD-bd"/>
</dbReference>
<dbReference type="InterPro" id="IPR006139">
    <property type="entry name" value="D-isomer_2_OHA_DH_cat_dom"/>
</dbReference>
<dbReference type="GO" id="GO:0003714">
    <property type="term" value="F:transcription corepressor activity"/>
    <property type="evidence" value="ECO:0007669"/>
    <property type="project" value="InterPro"/>
</dbReference>
<dbReference type="GO" id="GO:0051287">
    <property type="term" value="F:NAD binding"/>
    <property type="evidence" value="ECO:0007669"/>
    <property type="project" value="InterPro"/>
</dbReference>
<dbReference type="Proteomes" id="UP000308901">
    <property type="component" value="Unassembled WGS sequence"/>
</dbReference>
<dbReference type="PROSITE" id="PS00670">
    <property type="entry name" value="D_2_HYDROXYACID_DH_2"/>
    <property type="match status" value="1"/>
</dbReference>
<feature type="domain" description="D-isomer specific 2-hydroxyacid dehydrogenase NAD-binding" evidence="6">
    <location>
        <begin position="95"/>
        <end position="284"/>
    </location>
</feature>
<dbReference type="Gene3D" id="3.40.50.720">
    <property type="entry name" value="NAD(P)-binding Rossmann-like Domain"/>
    <property type="match status" value="2"/>
</dbReference>
<dbReference type="RefSeq" id="WP_138152719.1">
    <property type="nucleotide sequence ID" value="NZ_VANU01000004.1"/>
</dbReference>
<dbReference type="InterPro" id="IPR043322">
    <property type="entry name" value="CtBP"/>
</dbReference>
<evidence type="ECO:0000256" key="4">
    <source>
        <dbReference type="RuleBase" id="RU003719"/>
    </source>
</evidence>
<keyword evidence="2 4" id="KW-0560">Oxidoreductase</keyword>
<evidence type="ECO:0000313" key="8">
    <source>
        <dbReference type="Proteomes" id="UP000308901"/>
    </source>
</evidence>
<dbReference type="InterPro" id="IPR029753">
    <property type="entry name" value="D-isomer_DH_CS"/>
</dbReference>
<organism evidence="7 8">
    <name type="scientific">Arcobacter arenosus</name>
    <dbReference type="NCBI Taxonomy" id="2576037"/>
    <lineage>
        <taxon>Bacteria</taxon>
        <taxon>Pseudomonadati</taxon>
        <taxon>Campylobacterota</taxon>
        <taxon>Epsilonproteobacteria</taxon>
        <taxon>Campylobacterales</taxon>
        <taxon>Arcobacteraceae</taxon>
        <taxon>Arcobacter</taxon>
    </lineage>
</organism>
<dbReference type="InterPro" id="IPR036291">
    <property type="entry name" value="NAD(P)-bd_dom_sf"/>
</dbReference>
<dbReference type="SUPFAM" id="SSF51735">
    <property type="entry name" value="NAD(P)-binding Rossmann-fold domains"/>
    <property type="match status" value="1"/>
</dbReference>
<dbReference type="PANTHER" id="PTHR43761:SF1">
    <property type="entry name" value="D-ISOMER SPECIFIC 2-HYDROXYACID DEHYDROGENASE CATALYTIC DOMAIN-CONTAINING PROTEIN-RELATED"/>
    <property type="match status" value="1"/>
</dbReference>
<feature type="domain" description="D-isomer specific 2-hydroxyacid dehydrogenase catalytic" evidence="5">
    <location>
        <begin position="10"/>
        <end position="316"/>
    </location>
</feature>
<sequence>MKRVYITDKVTNPDIEKEVLGDELSPELHEGIEVLLVWHHKITNEYIDKLPNLKALVRYGVGYDVFQDLEYIKSKGIYASNTPDYGTDEVSDTAIAMIMNIARGITRYDYQCREYDDGSWQTNTLKYIKRTSDYKLGVIGAGRIGGSVLLKANALRFQTHFYDPYLSSGTEKMLGAKRFDNLDELLETCDIISINAPLNKQTNAMIDEEFISKMKPGSSFVNTARGAIVKDLDVFYEPLKSGHLNCVSLDVLPSEPPQSCKIIEAWKAKEKWLDGRFIINPHSAFYSDKAYFEMRQKAALNVKRVLDGKKPINIVNGLD</sequence>
<comment type="similarity">
    <text evidence="1 4">Belongs to the D-isomer specific 2-hydroxyacid dehydrogenase family.</text>
</comment>
<comment type="caution">
    <text evidence="7">The sequence shown here is derived from an EMBL/GenBank/DDBJ whole genome shotgun (WGS) entry which is preliminary data.</text>
</comment>
<dbReference type="EMBL" id="VANU01000004">
    <property type="protein sequence ID" value="TLP37574.1"/>
    <property type="molecule type" value="Genomic_DNA"/>
</dbReference>
<dbReference type="AlphaFoldDB" id="A0A5R8XZN0"/>
<dbReference type="PROSITE" id="PS00065">
    <property type="entry name" value="D_2_HYDROXYACID_DH_1"/>
    <property type="match status" value="1"/>
</dbReference>
<protein>
    <submittedName>
        <fullName evidence="7">C-terminal binding protein</fullName>
    </submittedName>
</protein>
<dbReference type="InterPro" id="IPR050418">
    <property type="entry name" value="D-iso_2-hydroxyacid_DH_PdxB"/>
</dbReference>
<dbReference type="PANTHER" id="PTHR43761">
    <property type="entry name" value="D-ISOMER SPECIFIC 2-HYDROXYACID DEHYDROGENASE FAMILY PROTEIN (AFU_ORTHOLOGUE AFUA_1G13630)"/>
    <property type="match status" value="1"/>
</dbReference>
<evidence type="ECO:0000259" key="5">
    <source>
        <dbReference type="Pfam" id="PF00389"/>
    </source>
</evidence>
<accession>A0A5R8XZN0</accession>
<evidence type="ECO:0000259" key="6">
    <source>
        <dbReference type="Pfam" id="PF02826"/>
    </source>
</evidence>
<evidence type="ECO:0000313" key="7">
    <source>
        <dbReference type="EMBL" id="TLP37574.1"/>
    </source>
</evidence>
<evidence type="ECO:0000256" key="3">
    <source>
        <dbReference type="ARBA" id="ARBA00023027"/>
    </source>
</evidence>
<dbReference type="InterPro" id="IPR029752">
    <property type="entry name" value="D-isomer_DH_CS1"/>
</dbReference>
<keyword evidence="3" id="KW-0520">NAD</keyword>
<reference evidence="7 8" key="1">
    <citation type="submission" date="2019-05" db="EMBL/GenBank/DDBJ databases">
        <title>Arcobacter sp. nov., isolated from sea sediment.</title>
        <authorList>
            <person name="Kim W."/>
        </authorList>
    </citation>
    <scope>NUCLEOTIDE SEQUENCE [LARGE SCALE GENOMIC DNA]</scope>
    <source>
        <strain evidence="7 8">CAU 1517</strain>
    </source>
</reference>
<dbReference type="SUPFAM" id="SSF52283">
    <property type="entry name" value="Formate/glycerate dehydrogenase catalytic domain-like"/>
    <property type="match status" value="1"/>
</dbReference>
<dbReference type="Pfam" id="PF02826">
    <property type="entry name" value="2-Hacid_dh_C"/>
    <property type="match status" value="1"/>
</dbReference>
<name>A0A5R8XZN0_9BACT</name>
<dbReference type="CDD" id="cd05299">
    <property type="entry name" value="CtBP_dh"/>
    <property type="match status" value="1"/>
</dbReference>
<dbReference type="Pfam" id="PF00389">
    <property type="entry name" value="2-Hacid_dh"/>
    <property type="match status" value="1"/>
</dbReference>
<proteinExistence type="inferred from homology"/>
<evidence type="ECO:0000256" key="2">
    <source>
        <dbReference type="ARBA" id="ARBA00023002"/>
    </source>
</evidence>
<dbReference type="OrthoDB" id="9793626at2"/>
<dbReference type="GO" id="GO:0016616">
    <property type="term" value="F:oxidoreductase activity, acting on the CH-OH group of donors, NAD or NADP as acceptor"/>
    <property type="evidence" value="ECO:0007669"/>
    <property type="project" value="InterPro"/>
</dbReference>